<dbReference type="GO" id="GO:0003993">
    <property type="term" value="F:acid phosphatase activity"/>
    <property type="evidence" value="ECO:0007669"/>
    <property type="project" value="InterPro"/>
</dbReference>
<keyword evidence="2" id="KW-1133">Transmembrane helix</keyword>
<dbReference type="InterPro" id="IPR015914">
    <property type="entry name" value="PAPs_N"/>
</dbReference>
<dbReference type="InterPro" id="IPR044016">
    <property type="entry name" value="Big_13"/>
</dbReference>
<feature type="transmembrane region" description="Helical" evidence="2">
    <location>
        <begin position="402"/>
        <end position="423"/>
    </location>
</feature>
<dbReference type="EMBL" id="PEXE01000018">
    <property type="protein sequence ID" value="PIU28664.1"/>
    <property type="molecule type" value="Genomic_DNA"/>
</dbReference>
<keyword evidence="2" id="KW-0472">Membrane</keyword>
<dbReference type="AlphaFoldDB" id="A0A2M6YET3"/>
<dbReference type="Gene3D" id="2.60.40.10">
    <property type="entry name" value="Immunoglobulins"/>
    <property type="match status" value="1"/>
</dbReference>
<evidence type="ECO:0000256" key="2">
    <source>
        <dbReference type="SAM" id="Phobius"/>
    </source>
</evidence>
<sequence>MRKNKKIPTIIGVLVLVLSLAAGVIAVQSKLFLRLGATQQATPQNVRIADISTNSFSVSWTTENQFTGFVKYGEGQNSLSQTQPEQATAPGFTHLAKITNLKSQTPYYFKINSGGNEYDNNGIVWQTQTAPENASPKKTTLVSGSVLTAASAPAKDALVYVSFGENVFSGQTSQNGSFIIPVNANLDESTVLEISVQAGPDGMASAQVFPADANPIPTIVLGQTYDFKNLPSGQESVNPEAQITAPEETSPVSGFEIPAGTASPSSQIVTLDSIKDGETVNTTQPELLGNAPPATILTITVESELISEEITTPASGQWSWAVPNFLTPGNHKITITWKDAAGVTRTLIRNFVVSAAEGPAFEATPSATLTPTPSATPSRTLSPTPTSSSSATPIPQPVSGSLTPTIILSIMGVGLITFGFVFWKQSYA</sequence>
<dbReference type="CDD" id="cd00063">
    <property type="entry name" value="FN3"/>
    <property type="match status" value="1"/>
</dbReference>
<dbReference type="GO" id="GO:0046872">
    <property type="term" value="F:metal ion binding"/>
    <property type="evidence" value="ECO:0007669"/>
    <property type="project" value="InterPro"/>
</dbReference>
<comment type="caution">
    <text evidence="4">The sequence shown here is derived from an EMBL/GenBank/DDBJ whole genome shotgun (WGS) entry which is preliminary data.</text>
</comment>
<name>A0A2M6YET3_9BACT</name>
<proteinExistence type="predicted"/>
<organism evidence="4 5">
    <name type="scientific">Candidatus Woesebacteria bacterium CG07_land_8_20_14_0_80_44_9</name>
    <dbReference type="NCBI Taxonomy" id="1975058"/>
    <lineage>
        <taxon>Bacteria</taxon>
        <taxon>Candidatus Woeseibacteriota</taxon>
    </lineage>
</organism>
<dbReference type="Proteomes" id="UP000231669">
    <property type="component" value="Unassembled WGS sequence"/>
</dbReference>
<dbReference type="Pfam" id="PF19077">
    <property type="entry name" value="Big_13"/>
    <property type="match status" value="1"/>
</dbReference>
<protein>
    <recommendedName>
        <fullName evidence="3">Fibronectin type-III domain-containing protein</fullName>
    </recommendedName>
</protein>
<feature type="compositionally biased region" description="Low complexity" evidence="1">
    <location>
        <begin position="363"/>
        <end position="393"/>
    </location>
</feature>
<dbReference type="Pfam" id="PF16656">
    <property type="entry name" value="Pur_ac_phosph_N"/>
    <property type="match status" value="1"/>
</dbReference>
<dbReference type="InterPro" id="IPR013783">
    <property type="entry name" value="Ig-like_fold"/>
</dbReference>
<dbReference type="InterPro" id="IPR003961">
    <property type="entry name" value="FN3_dom"/>
</dbReference>
<reference evidence="5" key="1">
    <citation type="submission" date="2017-09" db="EMBL/GenBank/DDBJ databases">
        <title>Depth-based differentiation of microbial function through sediment-hosted aquifers and enrichment of novel symbionts in the deep terrestrial subsurface.</title>
        <authorList>
            <person name="Probst A.J."/>
            <person name="Ladd B."/>
            <person name="Jarett J.K."/>
            <person name="Geller-Mcgrath D.E."/>
            <person name="Sieber C.M.K."/>
            <person name="Emerson J.B."/>
            <person name="Anantharaman K."/>
            <person name="Thomas B.C."/>
            <person name="Malmstrom R."/>
            <person name="Stieglmeier M."/>
            <person name="Klingl A."/>
            <person name="Woyke T."/>
            <person name="Ryan C.M."/>
            <person name="Banfield J.F."/>
        </authorList>
    </citation>
    <scope>NUCLEOTIDE SEQUENCE [LARGE SCALE GENOMIC DNA]</scope>
</reference>
<accession>A0A2M6YET3</accession>
<keyword evidence="2" id="KW-0812">Transmembrane</keyword>
<dbReference type="PROSITE" id="PS50853">
    <property type="entry name" value="FN3"/>
    <property type="match status" value="1"/>
</dbReference>
<evidence type="ECO:0000313" key="4">
    <source>
        <dbReference type="EMBL" id="PIU28664.1"/>
    </source>
</evidence>
<evidence type="ECO:0000313" key="5">
    <source>
        <dbReference type="Proteomes" id="UP000231669"/>
    </source>
</evidence>
<gene>
    <name evidence="4" type="ORF">COT08_00770</name>
</gene>
<evidence type="ECO:0000256" key="1">
    <source>
        <dbReference type="SAM" id="MobiDB-lite"/>
    </source>
</evidence>
<feature type="domain" description="Fibronectin type-III" evidence="3">
    <location>
        <begin position="42"/>
        <end position="133"/>
    </location>
</feature>
<dbReference type="SUPFAM" id="SSF49363">
    <property type="entry name" value="Purple acid phosphatase, N-terminal domain"/>
    <property type="match status" value="1"/>
</dbReference>
<feature type="region of interest" description="Disordered" evidence="1">
    <location>
        <begin position="363"/>
        <end position="396"/>
    </location>
</feature>
<dbReference type="InterPro" id="IPR008963">
    <property type="entry name" value="Purple_acid_Pase-like_N"/>
</dbReference>
<evidence type="ECO:0000259" key="3">
    <source>
        <dbReference type="PROSITE" id="PS50853"/>
    </source>
</evidence>
<dbReference type="Gene3D" id="2.60.40.380">
    <property type="entry name" value="Purple acid phosphatase-like, N-terminal"/>
    <property type="match status" value="1"/>
</dbReference>